<comment type="caution">
    <text evidence="3">The sequence shown here is derived from an EMBL/GenBank/DDBJ whole genome shotgun (WGS) entry which is preliminary data.</text>
</comment>
<dbReference type="AlphaFoldDB" id="A0A4S4AVR4"/>
<accession>A0A4S4AVR4</accession>
<feature type="compositionally biased region" description="Basic residues" evidence="1">
    <location>
        <begin position="7"/>
        <end position="17"/>
    </location>
</feature>
<dbReference type="Pfam" id="PF08668">
    <property type="entry name" value="HDOD"/>
    <property type="match status" value="1"/>
</dbReference>
<dbReference type="SUPFAM" id="SSF109604">
    <property type="entry name" value="HD-domain/PDEase-like"/>
    <property type="match status" value="1"/>
</dbReference>
<dbReference type="RefSeq" id="WP_136384189.1">
    <property type="nucleotide sequence ID" value="NZ_SSOD01000004.1"/>
</dbReference>
<dbReference type="OrthoDB" id="9804751at2"/>
<evidence type="ECO:0000313" key="4">
    <source>
        <dbReference type="Proteomes" id="UP000307956"/>
    </source>
</evidence>
<feature type="compositionally biased region" description="Basic and acidic residues" evidence="1">
    <location>
        <begin position="29"/>
        <end position="42"/>
    </location>
</feature>
<proteinExistence type="predicted"/>
<feature type="region of interest" description="Disordered" evidence="1">
    <location>
        <begin position="1"/>
        <end position="42"/>
    </location>
</feature>
<protein>
    <submittedName>
        <fullName evidence="3">HDOD domain-containing protein</fullName>
    </submittedName>
</protein>
<gene>
    <name evidence="3" type="ORF">E6O51_06655</name>
</gene>
<feature type="domain" description="HDOD" evidence="2">
    <location>
        <begin position="265"/>
        <end position="448"/>
    </location>
</feature>
<dbReference type="Gene3D" id="1.10.3210.10">
    <property type="entry name" value="Hypothetical protein af1432"/>
    <property type="match status" value="1"/>
</dbReference>
<dbReference type="InterPro" id="IPR013976">
    <property type="entry name" value="HDOD"/>
</dbReference>
<reference evidence="3 4" key="1">
    <citation type="submission" date="2019-04" db="EMBL/GenBank/DDBJ databases">
        <title>Azoarcus rhizosphaerae sp. nov. isolated from rhizosphere of Ficus religiosa.</title>
        <authorList>
            <person name="Lin S.-Y."/>
            <person name="Hameed A."/>
            <person name="Hsu Y.-H."/>
            <person name="Young C.-C."/>
        </authorList>
    </citation>
    <scope>NUCLEOTIDE SEQUENCE [LARGE SCALE GENOMIC DNA]</scope>
    <source>
        <strain evidence="3 4">CC-YHH848</strain>
    </source>
</reference>
<dbReference type="InterPro" id="IPR052340">
    <property type="entry name" value="RNase_Y/CdgJ"/>
</dbReference>
<evidence type="ECO:0000259" key="2">
    <source>
        <dbReference type="PROSITE" id="PS51833"/>
    </source>
</evidence>
<dbReference type="EMBL" id="SSOD01000004">
    <property type="protein sequence ID" value="THF62636.1"/>
    <property type="molecule type" value="Genomic_DNA"/>
</dbReference>
<dbReference type="Proteomes" id="UP000307956">
    <property type="component" value="Unassembled WGS sequence"/>
</dbReference>
<name>A0A4S4AVR4_9RHOO</name>
<keyword evidence="4" id="KW-1185">Reference proteome</keyword>
<sequence length="468" mass="50913">MFTTLLGRHRPSAHPGKKIGAAATGFAMPDRRAPRTAPRDTSTHLPLMDAALRPVTEATPETHLCRETILSRDQHIAAYQFMLREGTRNRIRSSGLHIRHAYTELLVRNVAQIAAGQLPGQRLVFVAVPDSFLGHPSLELLPRDRTVLTLEHAGDTEPAFAAAVPEHLTRLRQAGIRIALPAPESEPAFAALQDLADVIVLDAGELDAESGLRLADRIRAEAPQAALLVRNLAGPEDFRFLHALGASYFQGSFITRRENWSDRELPPNAARLADLIARLRNDGDTSEITALIKQDAALTVRLLRYINSAANGLPNPVSSIEHAFMLLGRGALQRWLTMLLCSSGSGRGRVPAVLETALARARMMEQLAERKNPAVREALFLTGLLSLIDIILQVSLERAMTSLAVDPAIQAAVLRGEGPYAAALELALACESDDALRIRQAAGRCALSPERATSLHFEALAWAWAVQN</sequence>
<dbReference type="PANTHER" id="PTHR33525">
    <property type="match status" value="1"/>
</dbReference>
<dbReference type="PROSITE" id="PS51833">
    <property type="entry name" value="HDOD"/>
    <property type="match status" value="1"/>
</dbReference>
<dbReference type="PANTHER" id="PTHR33525:SF4">
    <property type="entry name" value="CYCLIC DI-GMP PHOSPHODIESTERASE CDGJ"/>
    <property type="match status" value="1"/>
</dbReference>
<organism evidence="3 4">
    <name type="scientific">Pseudothauera rhizosphaerae</name>
    <dbReference type="NCBI Taxonomy" id="2565932"/>
    <lineage>
        <taxon>Bacteria</taxon>
        <taxon>Pseudomonadati</taxon>
        <taxon>Pseudomonadota</taxon>
        <taxon>Betaproteobacteria</taxon>
        <taxon>Rhodocyclales</taxon>
        <taxon>Zoogloeaceae</taxon>
        <taxon>Pseudothauera</taxon>
    </lineage>
</organism>
<evidence type="ECO:0000256" key="1">
    <source>
        <dbReference type="SAM" id="MobiDB-lite"/>
    </source>
</evidence>
<evidence type="ECO:0000313" key="3">
    <source>
        <dbReference type="EMBL" id="THF62636.1"/>
    </source>
</evidence>